<evidence type="ECO:0000256" key="3">
    <source>
        <dbReference type="ARBA" id="ARBA00022737"/>
    </source>
</evidence>
<dbReference type="SMART" id="SM00369">
    <property type="entry name" value="LRR_TYP"/>
    <property type="match status" value="6"/>
</dbReference>
<proteinExistence type="predicted"/>
<dbReference type="InterPro" id="IPR003598">
    <property type="entry name" value="Ig_sub2"/>
</dbReference>
<dbReference type="Proteomes" id="UP000279307">
    <property type="component" value="Chromosome 11"/>
</dbReference>
<reference evidence="9" key="2">
    <citation type="submission" date="2018-07" db="EMBL/GenBank/DDBJ databases">
        <authorList>
            <person name="Mckenzie S.K."/>
            <person name="Kronauer D.J.C."/>
        </authorList>
    </citation>
    <scope>NUCLEOTIDE SEQUENCE</scope>
    <source>
        <strain evidence="9">Clonal line C1</strain>
    </source>
</reference>
<dbReference type="Pfam" id="PF13855">
    <property type="entry name" value="LRR_8"/>
    <property type="match status" value="2"/>
</dbReference>
<keyword evidence="3" id="KW-0677">Repeat</keyword>
<dbReference type="InterPro" id="IPR032675">
    <property type="entry name" value="LRR_dom_sf"/>
</dbReference>
<reference evidence="9" key="1">
    <citation type="journal article" date="2018" name="Genome Res.">
        <title>The genomic architecture and molecular evolution of ant odorant receptors.</title>
        <authorList>
            <person name="McKenzie S.K."/>
            <person name="Kronauer D.J.C."/>
        </authorList>
    </citation>
    <scope>NUCLEOTIDE SEQUENCE [LARGE SCALE GENOMIC DNA]</scope>
    <source>
        <strain evidence="9">Clonal line C1</strain>
    </source>
</reference>
<evidence type="ECO:0000256" key="5">
    <source>
        <dbReference type="SAM" id="MobiDB-lite"/>
    </source>
</evidence>
<dbReference type="OrthoDB" id="643377at2759"/>
<dbReference type="PROSITE" id="PS50835">
    <property type="entry name" value="IG_LIKE"/>
    <property type="match status" value="1"/>
</dbReference>
<keyword evidence="6" id="KW-0812">Transmembrane</keyword>
<dbReference type="EMBL" id="QOIP01000011">
    <property type="protein sequence ID" value="RLU17147.1"/>
    <property type="molecule type" value="Genomic_DNA"/>
</dbReference>
<dbReference type="InterPro" id="IPR036179">
    <property type="entry name" value="Ig-like_dom_sf"/>
</dbReference>
<dbReference type="SMART" id="SM00082">
    <property type="entry name" value="LRRCT"/>
    <property type="match status" value="1"/>
</dbReference>
<name>A0A3L8D9I8_OOCBI</name>
<keyword evidence="6" id="KW-0472">Membrane</keyword>
<feature type="domain" description="Ig-like" evidence="8">
    <location>
        <begin position="273"/>
        <end position="374"/>
    </location>
</feature>
<evidence type="ECO:0000256" key="1">
    <source>
        <dbReference type="ARBA" id="ARBA00022614"/>
    </source>
</evidence>
<evidence type="ECO:0000313" key="9">
    <source>
        <dbReference type="EMBL" id="RLU17147.1"/>
    </source>
</evidence>
<sequence>MCPIAPAWWRRIALLSTMLLLLLSWRVGAAEGCPSMCACKWKGGKEWVECANRDLKGLPQGAREETQVLDLSDNHLVSLPSECFQALGLINLQRLYLGRSHISRISSEAFVGLVGLVELDLSENLIQEVPTDTFKSYPSLMRLTLNGNPIKEIRQSAFRHLIHLTYLDMSNCTIEVIEQHAFENLQSLEWLRLNDNRLVYVPDHTLPLGGSLRGLSLHNNPWQCDCKLRIMQTWLQESAPVAPQESEPVCESPERLRGRQIKLLKLNELACLPRINLQDHVEIYEGENVTLKCDVHAIPTAKIAWSFNEDPCELQNENDSIANGISMFPRCIYRQRGGTNISSTLFLYSVESLDEGVYRCIADNNAGSAEANLSLRVLFREKPTVEPPSDNPASGYVAAIAAGALVGTLLALGCLVGSVIYCAKKRRRDRKRNSKALVTQSKSVLPITKDTTSSSCRKGNGSLIGLEHQQMVSYTEREISRAATLEHREHSRNNLDAYRVASPVAKYLTEPDLINEVPETTEVGYGQLYGRHHQRTGGADRQILEYDSGYPLQPDLRPPPVLPQMSYLDQDGYPLNFGLPKISFTASTLPRLRQRMSEPGSAASPAARYSREAEFLARSPGYDLVLPRTDARYTAEGYPYPLHQQQLQQQQQSQQQHQQQQIMPPPLAIQPVEQPIQQQLPVQSPVSPVAVFPEVPFIPSPPAAYRGETTPLSPRSLLGKTAREAAAAAAARAEELQPPNHPESPDEGYVGDAMDV</sequence>
<dbReference type="InterPro" id="IPR003591">
    <property type="entry name" value="Leu-rich_rpt_typical-subtyp"/>
</dbReference>
<evidence type="ECO:0000256" key="7">
    <source>
        <dbReference type="SAM" id="SignalP"/>
    </source>
</evidence>
<accession>A0A3L8D9I8</accession>
<dbReference type="FunFam" id="3.80.10.10:FF:000082">
    <property type="entry name" value="Leucine-rich repeat-containing 24"/>
    <property type="match status" value="1"/>
</dbReference>
<dbReference type="SMART" id="SM00409">
    <property type="entry name" value="IG"/>
    <property type="match status" value="1"/>
</dbReference>
<keyword evidence="1" id="KW-0433">Leucine-rich repeat</keyword>
<dbReference type="SUPFAM" id="SSF52058">
    <property type="entry name" value="L domain-like"/>
    <property type="match status" value="1"/>
</dbReference>
<dbReference type="PANTHER" id="PTHR24366:SF151">
    <property type="entry name" value="KEKKON 2"/>
    <property type="match status" value="1"/>
</dbReference>
<dbReference type="Gene3D" id="2.60.40.10">
    <property type="entry name" value="Immunoglobulins"/>
    <property type="match status" value="1"/>
</dbReference>
<feature type="region of interest" description="Disordered" evidence="5">
    <location>
        <begin position="702"/>
        <end position="756"/>
    </location>
</feature>
<dbReference type="Gene3D" id="3.80.10.10">
    <property type="entry name" value="Ribonuclease Inhibitor"/>
    <property type="match status" value="2"/>
</dbReference>
<keyword evidence="2 7" id="KW-0732">Signal</keyword>
<dbReference type="Pfam" id="PF01463">
    <property type="entry name" value="LRRCT"/>
    <property type="match status" value="1"/>
</dbReference>
<dbReference type="SUPFAM" id="SSF48726">
    <property type="entry name" value="Immunoglobulin"/>
    <property type="match status" value="1"/>
</dbReference>
<dbReference type="SMART" id="SM00408">
    <property type="entry name" value="IGc2"/>
    <property type="match status" value="1"/>
</dbReference>
<evidence type="ECO:0000256" key="2">
    <source>
        <dbReference type="ARBA" id="ARBA00022729"/>
    </source>
</evidence>
<dbReference type="PANTHER" id="PTHR24366">
    <property type="entry name" value="IG(IMMUNOGLOBULIN) AND LRR(LEUCINE RICH REPEAT) DOMAINS"/>
    <property type="match status" value="1"/>
</dbReference>
<evidence type="ECO:0000259" key="8">
    <source>
        <dbReference type="PROSITE" id="PS50835"/>
    </source>
</evidence>
<dbReference type="AlphaFoldDB" id="A0A3L8D9I8"/>
<gene>
    <name evidence="9" type="ORF">DMN91_011216</name>
</gene>
<protein>
    <recommendedName>
        <fullName evidence="8">Ig-like domain-containing protein</fullName>
    </recommendedName>
</protein>
<feature type="transmembrane region" description="Helical" evidence="6">
    <location>
        <begin position="396"/>
        <end position="423"/>
    </location>
</feature>
<evidence type="ECO:0000256" key="6">
    <source>
        <dbReference type="SAM" id="Phobius"/>
    </source>
</evidence>
<evidence type="ECO:0000256" key="4">
    <source>
        <dbReference type="ARBA" id="ARBA00023157"/>
    </source>
</evidence>
<organism evidence="9">
    <name type="scientific">Ooceraea biroi</name>
    <name type="common">Clonal raider ant</name>
    <name type="synonym">Cerapachys biroi</name>
    <dbReference type="NCBI Taxonomy" id="2015173"/>
    <lineage>
        <taxon>Eukaryota</taxon>
        <taxon>Metazoa</taxon>
        <taxon>Ecdysozoa</taxon>
        <taxon>Arthropoda</taxon>
        <taxon>Hexapoda</taxon>
        <taxon>Insecta</taxon>
        <taxon>Pterygota</taxon>
        <taxon>Neoptera</taxon>
        <taxon>Endopterygota</taxon>
        <taxon>Hymenoptera</taxon>
        <taxon>Apocrita</taxon>
        <taxon>Aculeata</taxon>
        <taxon>Formicoidea</taxon>
        <taxon>Formicidae</taxon>
        <taxon>Dorylinae</taxon>
        <taxon>Ooceraea</taxon>
    </lineage>
</organism>
<dbReference type="InterPro" id="IPR013783">
    <property type="entry name" value="Ig-like_fold"/>
</dbReference>
<keyword evidence="4" id="KW-1015">Disulfide bond</keyword>
<dbReference type="GO" id="GO:0071944">
    <property type="term" value="C:cell periphery"/>
    <property type="evidence" value="ECO:0007669"/>
    <property type="project" value="UniProtKB-ARBA"/>
</dbReference>
<feature type="signal peptide" evidence="7">
    <location>
        <begin position="1"/>
        <end position="30"/>
    </location>
</feature>
<dbReference type="InterPro" id="IPR000483">
    <property type="entry name" value="Cys-rich_flank_reg_C"/>
</dbReference>
<dbReference type="InterPro" id="IPR003599">
    <property type="entry name" value="Ig_sub"/>
</dbReference>
<keyword evidence="6" id="KW-1133">Transmembrane helix</keyword>
<feature type="chain" id="PRO_5018226414" description="Ig-like domain-containing protein" evidence="7">
    <location>
        <begin position="31"/>
        <end position="756"/>
    </location>
</feature>
<comment type="caution">
    <text evidence="9">The sequence shown here is derived from an EMBL/GenBank/DDBJ whole genome shotgun (WGS) entry which is preliminary data.</text>
</comment>
<dbReference type="InterPro" id="IPR007110">
    <property type="entry name" value="Ig-like_dom"/>
</dbReference>
<dbReference type="InterPro" id="IPR001611">
    <property type="entry name" value="Leu-rich_rpt"/>
</dbReference>
<dbReference type="Pfam" id="PF13927">
    <property type="entry name" value="Ig_3"/>
    <property type="match status" value="1"/>
</dbReference>